<dbReference type="InterPro" id="IPR000847">
    <property type="entry name" value="LysR_HTH_N"/>
</dbReference>
<keyword evidence="2" id="KW-0805">Transcription regulation</keyword>
<dbReference type="Pfam" id="PF03466">
    <property type="entry name" value="LysR_substrate"/>
    <property type="match status" value="1"/>
</dbReference>
<protein>
    <submittedName>
        <fullName evidence="6">DNA-binding transcriptional regulator, LysR family</fullName>
    </submittedName>
</protein>
<keyword evidence="3 6" id="KW-0238">DNA-binding</keyword>
<dbReference type="Pfam" id="PF00126">
    <property type="entry name" value="HTH_1"/>
    <property type="match status" value="1"/>
</dbReference>
<dbReference type="AlphaFoldDB" id="A0A1H9J344"/>
<comment type="similarity">
    <text evidence="1">Belongs to the LysR transcriptional regulatory family.</text>
</comment>
<dbReference type="GO" id="GO:0003677">
    <property type="term" value="F:DNA binding"/>
    <property type="evidence" value="ECO:0007669"/>
    <property type="project" value="UniProtKB-KW"/>
</dbReference>
<dbReference type="SUPFAM" id="SSF46785">
    <property type="entry name" value="Winged helix' DNA-binding domain"/>
    <property type="match status" value="1"/>
</dbReference>
<dbReference type="InterPro" id="IPR005119">
    <property type="entry name" value="LysR_subst-bd"/>
</dbReference>
<dbReference type="InterPro" id="IPR036390">
    <property type="entry name" value="WH_DNA-bd_sf"/>
</dbReference>
<dbReference type="Gene3D" id="1.10.10.10">
    <property type="entry name" value="Winged helix-like DNA-binding domain superfamily/Winged helix DNA-binding domain"/>
    <property type="match status" value="1"/>
</dbReference>
<dbReference type="GO" id="GO:0003700">
    <property type="term" value="F:DNA-binding transcription factor activity"/>
    <property type="evidence" value="ECO:0007669"/>
    <property type="project" value="InterPro"/>
</dbReference>
<organism evidence="6 7">
    <name type="scientific">Amphritea atlantica</name>
    <dbReference type="NCBI Taxonomy" id="355243"/>
    <lineage>
        <taxon>Bacteria</taxon>
        <taxon>Pseudomonadati</taxon>
        <taxon>Pseudomonadota</taxon>
        <taxon>Gammaproteobacteria</taxon>
        <taxon>Oceanospirillales</taxon>
        <taxon>Oceanospirillaceae</taxon>
        <taxon>Amphritea</taxon>
    </lineage>
</organism>
<name>A0A1H9J344_9GAMM</name>
<dbReference type="PRINTS" id="PR00039">
    <property type="entry name" value="HTHLYSR"/>
</dbReference>
<evidence type="ECO:0000256" key="1">
    <source>
        <dbReference type="ARBA" id="ARBA00009437"/>
    </source>
</evidence>
<feature type="domain" description="HTH lysR-type" evidence="5">
    <location>
        <begin position="8"/>
        <end position="65"/>
    </location>
</feature>
<evidence type="ECO:0000259" key="5">
    <source>
        <dbReference type="PROSITE" id="PS50931"/>
    </source>
</evidence>
<keyword evidence="7" id="KW-1185">Reference proteome</keyword>
<evidence type="ECO:0000256" key="4">
    <source>
        <dbReference type="ARBA" id="ARBA00023163"/>
    </source>
</evidence>
<dbReference type="PROSITE" id="PS50931">
    <property type="entry name" value="HTH_LYSR"/>
    <property type="match status" value="1"/>
</dbReference>
<keyword evidence="4" id="KW-0804">Transcription</keyword>
<dbReference type="PANTHER" id="PTHR30118">
    <property type="entry name" value="HTH-TYPE TRANSCRIPTIONAL REGULATOR LEUO-RELATED"/>
    <property type="match status" value="1"/>
</dbReference>
<evidence type="ECO:0000313" key="7">
    <source>
        <dbReference type="Proteomes" id="UP000198749"/>
    </source>
</evidence>
<proteinExistence type="inferred from homology"/>
<dbReference type="STRING" id="355243.SAMN03080615_02847"/>
<dbReference type="CDD" id="cd08459">
    <property type="entry name" value="PBP2_DntR_NahR_LinR_like"/>
    <property type="match status" value="1"/>
</dbReference>
<evidence type="ECO:0000313" key="6">
    <source>
        <dbReference type="EMBL" id="SEQ81188.1"/>
    </source>
</evidence>
<dbReference type="EMBL" id="FOGB01000008">
    <property type="protein sequence ID" value="SEQ81188.1"/>
    <property type="molecule type" value="Genomic_DNA"/>
</dbReference>
<dbReference type="PANTHER" id="PTHR30118:SF15">
    <property type="entry name" value="TRANSCRIPTIONAL REGULATORY PROTEIN"/>
    <property type="match status" value="1"/>
</dbReference>
<sequence length="302" mass="34200">MVFILSNIDLNLIRTFVTLYEAKSVTLAADKLFVTQPSVSYALSRLRDTFNDRLFVRGKEGMEPTVYATQLYEVFRDSLQTIEHTVDSARNFDATETEKRFTLAMTDLGEMALLPYIFTKLQQQAPGVELEVLPLEIDKVEEWLSSGKVDAVICSRTIPGAQIERRVILEESYVCVMHQQFAPDADELTLEQFMNQKHALVTRSLGHGLAEEVLADMGLQRKVSLVLPHFSVLPSLLKHSPLMVILPRKIAFAFSEIVPLKIYSLPFEVPSFEVALNWSRRGLESPALHWFRDIIAEAVGVE</sequence>
<gene>
    <name evidence="6" type="ORF">SAMN03080615_02847</name>
</gene>
<dbReference type="InterPro" id="IPR036388">
    <property type="entry name" value="WH-like_DNA-bd_sf"/>
</dbReference>
<reference evidence="7" key="1">
    <citation type="submission" date="2016-10" db="EMBL/GenBank/DDBJ databases">
        <authorList>
            <person name="Varghese N."/>
            <person name="Submissions S."/>
        </authorList>
    </citation>
    <scope>NUCLEOTIDE SEQUENCE [LARGE SCALE GENOMIC DNA]</scope>
    <source>
        <strain evidence="7">DSM 18887</strain>
    </source>
</reference>
<dbReference type="SUPFAM" id="SSF53850">
    <property type="entry name" value="Periplasmic binding protein-like II"/>
    <property type="match status" value="1"/>
</dbReference>
<evidence type="ECO:0000256" key="2">
    <source>
        <dbReference type="ARBA" id="ARBA00023015"/>
    </source>
</evidence>
<dbReference type="Gene3D" id="3.40.190.10">
    <property type="entry name" value="Periplasmic binding protein-like II"/>
    <property type="match status" value="2"/>
</dbReference>
<evidence type="ECO:0000256" key="3">
    <source>
        <dbReference type="ARBA" id="ARBA00023125"/>
    </source>
</evidence>
<dbReference type="InterPro" id="IPR050389">
    <property type="entry name" value="LysR-type_TF"/>
</dbReference>
<dbReference type="Proteomes" id="UP000198749">
    <property type="component" value="Unassembled WGS sequence"/>
</dbReference>
<accession>A0A1H9J344</accession>